<evidence type="ECO:0000313" key="1">
    <source>
        <dbReference type="EMBL" id="DAE16701.1"/>
    </source>
</evidence>
<sequence>MTKKLSKTAQVALLKRLRRACPCSVWSGIYGYTCGGLTGGVRSSSGMAARSKEAYRCSLACSTLRLQAFKQGYDLTLSTYKLRNL</sequence>
<dbReference type="EMBL" id="BK015629">
    <property type="protein sequence ID" value="DAE16701.1"/>
    <property type="molecule type" value="Genomic_DNA"/>
</dbReference>
<accession>A0A8S5QD53</accession>
<name>A0A8S5QD53_9CAUD</name>
<reference evidence="1" key="1">
    <citation type="journal article" date="2021" name="Proc. Natl. Acad. Sci. U.S.A.">
        <title>A Catalog of Tens of Thousands of Viruses from Human Metagenomes Reveals Hidden Associations with Chronic Diseases.</title>
        <authorList>
            <person name="Tisza M.J."/>
            <person name="Buck C.B."/>
        </authorList>
    </citation>
    <scope>NUCLEOTIDE SEQUENCE</scope>
    <source>
        <strain evidence="1">Ctn7K25</strain>
    </source>
</reference>
<proteinExistence type="predicted"/>
<organism evidence="1">
    <name type="scientific">Podoviridae sp. ctn7K25</name>
    <dbReference type="NCBI Taxonomy" id="2825273"/>
    <lineage>
        <taxon>Viruses</taxon>
        <taxon>Duplodnaviria</taxon>
        <taxon>Heunggongvirae</taxon>
        <taxon>Uroviricota</taxon>
        <taxon>Caudoviricetes</taxon>
    </lineage>
</organism>
<protein>
    <submittedName>
        <fullName evidence="1">Uncharacterized protein</fullName>
    </submittedName>
</protein>